<name>A0A4Q7MQF4_9BACT</name>
<evidence type="ECO:0000256" key="1">
    <source>
        <dbReference type="SAM" id="SignalP"/>
    </source>
</evidence>
<proteinExistence type="predicted"/>
<dbReference type="EMBL" id="SGXA01000002">
    <property type="protein sequence ID" value="RZS70935.1"/>
    <property type="molecule type" value="Genomic_DNA"/>
</dbReference>
<comment type="caution">
    <text evidence="2">The sequence shown here is derived from an EMBL/GenBank/DDBJ whole genome shotgun (WGS) entry which is preliminary data.</text>
</comment>
<evidence type="ECO:0008006" key="4">
    <source>
        <dbReference type="Google" id="ProtNLM"/>
    </source>
</evidence>
<evidence type="ECO:0000313" key="3">
    <source>
        <dbReference type="Proteomes" id="UP000293874"/>
    </source>
</evidence>
<protein>
    <recommendedName>
        <fullName evidence="4">DUF5723 domain-containing protein</fullName>
    </recommendedName>
</protein>
<dbReference type="OrthoDB" id="9805336at2"/>
<dbReference type="AlphaFoldDB" id="A0A4Q7MQF4"/>
<feature type="chain" id="PRO_5020831392" description="DUF5723 domain-containing protein" evidence="1">
    <location>
        <begin position="17"/>
        <end position="486"/>
    </location>
</feature>
<gene>
    <name evidence="2" type="ORF">EV199_2834</name>
</gene>
<organism evidence="2 3">
    <name type="scientific">Pseudobacter ginsenosidimutans</name>
    <dbReference type="NCBI Taxonomy" id="661488"/>
    <lineage>
        <taxon>Bacteria</taxon>
        <taxon>Pseudomonadati</taxon>
        <taxon>Bacteroidota</taxon>
        <taxon>Chitinophagia</taxon>
        <taxon>Chitinophagales</taxon>
        <taxon>Chitinophagaceae</taxon>
        <taxon>Pseudobacter</taxon>
    </lineage>
</organism>
<dbReference type="Proteomes" id="UP000293874">
    <property type="component" value="Unassembled WGS sequence"/>
</dbReference>
<keyword evidence="3" id="KW-1185">Reference proteome</keyword>
<dbReference type="RefSeq" id="WP_130541480.1">
    <property type="nucleotide sequence ID" value="NZ_CP042431.1"/>
</dbReference>
<sequence length="486" mass="54357">MRYHLLSALCCMISMAGTGQNYHAVNGSNYAGSLGTGNNPASIVNTPWPWDLTVFGVQAKATTNIFTVRNYSLITPPGDARYQINPKNEERYANVNFNINLLNARYSINRKNAVAAGINIRGYTRNKTSRFAYLDTLHNVDQFLTINQGNIPLSNDVISSNWIEVYGSYARTIWDNDQSRLNAGITVKVTRGLAGGYSNLVSGTVTPIPGGPEPQYQVNGLEAFYAYSANFDKWDNDLSQSTNIRNFIGNAQGGISLDAGLEFLVKEGGLRSFNDSDDEYWDYTWKIGLSVLDIGYNQYRYSSNSRILRTLKSGVAATDFDQKFGTVNGIRGFNDSAATLFNNVRIPSGVFQVINPTRAVLNVDRFITQAFYVNGEISLNLTPLVGDRRLYTKEMNFITITPRWETRKFGFYLPAQFNYEKKFWIGAAVKAGPVLFGLHNLAYIFTKNNLQNGGGYLALVIKPGKKKEVSKGKRDRKLRQYDCPVW</sequence>
<feature type="signal peptide" evidence="1">
    <location>
        <begin position="1"/>
        <end position="16"/>
    </location>
</feature>
<reference evidence="2 3" key="1">
    <citation type="submission" date="2019-02" db="EMBL/GenBank/DDBJ databases">
        <title>Genomic Encyclopedia of Type Strains, Phase IV (KMG-IV): sequencing the most valuable type-strain genomes for metagenomic binning, comparative biology and taxonomic classification.</title>
        <authorList>
            <person name="Goeker M."/>
        </authorList>
    </citation>
    <scope>NUCLEOTIDE SEQUENCE [LARGE SCALE GENOMIC DNA]</scope>
    <source>
        <strain evidence="2 3">DSM 18116</strain>
    </source>
</reference>
<evidence type="ECO:0000313" key="2">
    <source>
        <dbReference type="EMBL" id="RZS70935.1"/>
    </source>
</evidence>
<keyword evidence="1" id="KW-0732">Signal</keyword>
<accession>A0A4Q7MQF4</accession>